<evidence type="ECO:0000256" key="8">
    <source>
        <dbReference type="PIRNR" id="PIRNR037778"/>
    </source>
</evidence>
<dbReference type="PIRSF" id="PIRSF037778">
    <property type="entry name" value="UCP037778_transp_RibU"/>
    <property type="match status" value="1"/>
</dbReference>
<dbReference type="GO" id="GO:0005886">
    <property type="term" value="C:plasma membrane"/>
    <property type="evidence" value="ECO:0007669"/>
    <property type="project" value="UniProtKB-SubCell"/>
</dbReference>
<dbReference type="Proteomes" id="UP000286907">
    <property type="component" value="Chromosome"/>
</dbReference>
<accession>A0AAJ1VQ30</accession>
<keyword evidence="5 9" id="KW-0812">Transmembrane</keyword>
<comment type="subcellular location">
    <subcellularLocation>
        <location evidence="1">Cell membrane</location>
        <topology evidence="1">Multi-pass membrane protein</topology>
    </subcellularLocation>
</comment>
<keyword evidence="12" id="KW-1185">Reference proteome</keyword>
<dbReference type="EMBL" id="SDWY01000001">
    <property type="protein sequence ID" value="MDN6899752.1"/>
    <property type="molecule type" value="Genomic_DNA"/>
</dbReference>
<dbReference type="PANTHER" id="PTHR38438:SF1">
    <property type="entry name" value="RIBOFLAVIN TRANSPORTER RIBU"/>
    <property type="match status" value="1"/>
</dbReference>
<comment type="function">
    <text evidence="8">Probably a riboflavin-binding protein that interacts with the energy-coupling factor (ECF) ABC-transporter complex.</text>
</comment>
<feature type="transmembrane region" description="Helical" evidence="9">
    <location>
        <begin position="12"/>
        <end position="33"/>
    </location>
</feature>
<comment type="similarity">
    <text evidence="2 8">Belongs to the prokaryotic riboflavin transporter (P-RFT) (TC 2.A.87) family.</text>
</comment>
<evidence type="ECO:0000256" key="5">
    <source>
        <dbReference type="ARBA" id="ARBA00022692"/>
    </source>
</evidence>
<evidence type="ECO:0000313" key="11">
    <source>
        <dbReference type="EMBL" id="QAS70441.1"/>
    </source>
</evidence>
<protein>
    <recommendedName>
        <fullName evidence="8">Riboflavin transporter</fullName>
    </recommendedName>
</protein>
<name>A0AAJ1VQ30_9LACO</name>
<dbReference type="Pfam" id="PF12822">
    <property type="entry name" value="ECF_trnsprt"/>
    <property type="match status" value="1"/>
</dbReference>
<keyword evidence="6 9" id="KW-1133">Transmembrane helix</keyword>
<dbReference type="Proteomes" id="UP001167919">
    <property type="component" value="Unassembled WGS sequence"/>
</dbReference>
<keyword evidence="4 8" id="KW-1003">Cell membrane</keyword>
<reference evidence="11 12" key="1">
    <citation type="journal article" date="2019" name="Syst. Appl. Microbiol.">
        <title>Oenococcus sicerae sp. nov., isolated from French cider.</title>
        <authorList>
            <person name="Cousin F.J."/>
            <person name="Le Guellec R."/>
            <person name="Chagnot C."/>
            <person name="Goux D."/>
            <person name="Dalmasso M."/>
            <person name="Laplace J.M."/>
            <person name="Cretenet M."/>
        </authorList>
    </citation>
    <scope>NUCLEOTIDE SEQUENCE [LARGE SCALE GENOMIC DNA]</scope>
    <source>
        <strain evidence="11 12">UCMA 15228</strain>
    </source>
</reference>
<evidence type="ECO:0000256" key="9">
    <source>
        <dbReference type="SAM" id="Phobius"/>
    </source>
</evidence>
<dbReference type="RefSeq" id="WP_128686907.1">
    <property type="nucleotide sequence ID" value="NZ_CP029684.2"/>
</dbReference>
<keyword evidence="7 8" id="KW-0472">Membrane</keyword>
<evidence type="ECO:0000313" key="10">
    <source>
        <dbReference type="EMBL" id="MDN6899752.1"/>
    </source>
</evidence>
<dbReference type="InterPro" id="IPR025720">
    <property type="entry name" value="RibU"/>
</dbReference>
<evidence type="ECO:0000256" key="4">
    <source>
        <dbReference type="ARBA" id="ARBA00022475"/>
    </source>
</evidence>
<evidence type="ECO:0000256" key="2">
    <source>
        <dbReference type="ARBA" id="ARBA00005540"/>
    </source>
</evidence>
<dbReference type="EMBL" id="CP029684">
    <property type="protein sequence ID" value="QAS70441.1"/>
    <property type="molecule type" value="Genomic_DNA"/>
</dbReference>
<evidence type="ECO:0000313" key="12">
    <source>
        <dbReference type="Proteomes" id="UP000286907"/>
    </source>
</evidence>
<organism evidence="10 13">
    <name type="scientific">Oenococcus sicerae</name>
    <dbReference type="NCBI Taxonomy" id="2203724"/>
    <lineage>
        <taxon>Bacteria</taxon>
        <taxon>Bacillati</taxon>
        <taxon>Bacillota</taxon>
        <taxon>Bacilli</taxon>
        <taxon>Lactobacillales</taxon>
        <taxon>Lactobacillaceae</taxon>
        <taxon>Oenococcus</taxon>
    </lineage>
</organism>
<gene>
    <name evidence="11" type="ORF">DLJ48_07870</name>
    <name evidence="10" type="ORF">EVC35_01870</name>
</gene>
<reference evidence="11" key="3">
    <citation type="submission" date="2020-01" db="EMBL/GenBank/DDBJ databases">
        <authorList>
            <person name="Cousin F.J."/>
            <person name="Le Guellec R."/>
            <person name="Cretenet M."/>
        </authorList>
    </citation>
    <scope>NUCLEOTIDE SEQUENCE</scope>
    <source>
        <strain evidence="11">UCMA 15228</strain>
    </source>
</reference>
<reference evidence="10" key="2">
    <citation type="submission" date="2019-01" db="EMBL/GenBank/DDBJ databases">
        <title>Oenococcus sicerae UCMA17102.</title>
        <authorList>
            <person name="Cousin F.J."/>
            <person name="Le Guellec R."/>
            <person name="Cretenet M."/>
        </authorList>
    </citation>
    <scope>NUCLEOTIDE SEQUENCE</scope>
    <source>
        <strain evidence="10">UCMA17102</strain>
    </source>
</reference>
<dbReference type="InterPro" id="IPR024529">
    <property type="entry name" value="ECF_trnsprt_substrate-spec"/>
</dbReference>
<feature type="transmembrane region" description="Helical" evidence="9">
    <location>
        <begin position="151"/>
        <end position="174"/>
    </location>
</feature>
<dbReference type="Gene3D" id="1.10.1760.20">
    <property type="match status" value="1"/>
</dbReference>
<dbReference type="PANTHER" id="PTHR38438">
    <property type="entry name" value="RIBOFLAVIN TRANSPORTER RIBU"/>
    <property type="match status" value="1"/>
</dbReference>
<feature type="transmembrane region" description="Helical" evidence="9">
    <location>
        <begin position="45"/>
        <end position="66"/>
    </location>
</feature>
<feature type="transmembrane region" description="Helical" evidence="9">
    <location>
        <begin position="78"/>
        <end position="101"/>
    </location>
</feature>
<feature type="transmembrane region" description="Helical" evidence="9">
    <location>
        <begin position="107"/>
        <end position="131"/>
    </location>
</feature>
<evidence type="ECO:0000256" key="7">
    <source>
        <dbReference type="ARBA" id="ARBA00023136"/>
    </source>
</evidence>
<sequence>MTENRKNLRILMVTVLFAAVSFILIIFPTVPIIPGASFLELEISIVPLLLLAHFYGIKYGLLGLLLRSILYLILLNKGVITWIGLPINIVAVIVFLLVFSVLRKRNIWLAIILATIALTIVAIVVNIFFAIPAYTKFMNFDIDKTIGFWKYIILMILPFNLIEGLVWGIVYYPIEKIFAKIFPNRL</sequence>
<proteinExistence type="inferred from homology"/>
<evidence type="ECO:0000313" key="13">
    <source>
        <dbReference type="Proteomes" id="UP001167919"/>
    </source>
</evidence>
<dbReference type="AlphaFoldDB" id="A0AAJ1VQ30"/>
<evidence type="ECO:0000256" key="3">
    <source>
        <dbReference type="ARBA" id="ARBA00022448"/>
    </source>
</evidence>
<evidence type="ECO:0000256" key="1">
    <source>
        <dbReference type="ARBA" id="ARBA00004651"/>
    </source>
</evidence>
<evidence type="ECO:0000256" key="6">
    <source>
        <dbReference type="ARBA" id="ARBA00022989"/>
    </source>
</evidence>
<keyword evidence="3 8" id="KW-0813">Transport</keyword>
<dbReference type="GO" id="GO:0032217">
    <property type="term" value="F:riboflavin transmembrane transporter activity"/>
    <property type="evidence" value="ECO:0007669"/>
    <property type="project" value="UniProtKB-UniRule"/>
</dbReference>